<reference evidence="6" key="1">
    <citation type="journal article" date="2023" name="Mol. Phylogenet. Evol.">
        <title>Genome-scale phylogeny and comparative genomics of the fungal order Sordariales.</title>
        <authorList>
            <person name="Hensen N."/>
            <person name="Bonometti L."/>
            <person name="Westerberg I."/>
            <person name="Brannstrom I.O."/>
            <person name="Guillou S."/>
            <person name="Cros-Aarteil S."/>
            <person name="Calhoun S."/>
            <person name="Haridas S."/>
            <person name="Kuo A."/>
            <person name="Mondo S."/>
            <person name="Pangilinan J."/>
            <person name="Riley R."/>
            <person name="LaButti K."/>
            <person name="Andreopoulos B."/>
            <person name="Lipzen A."/>
            <person name="Chen C."/>
            <person name="Yan M."/>
            <person name="Daum C."/>
            <person name="Ng V."/>
            <person name="Clum A."/>
            <person name="Steindorff A."/>
            <person name="Ohm R.A."/>
            <person name="Martin F."/>
            <person name="Silar P."/>
            <person name="Natvig D.O."/>
            <person name="Lalanne C."/>
            <person name="Gautier V."/>
            <person name="Ament-Velasquez S.L."/>
            <person name="Kruys A."/>
            <person name="Hutchinson M.I."/>
            <person name="Powell A.J."/>
            <person name="Barry K."/>
            <person name="Miller A.N."/>
            <person name="Grigoriev I.V."/>
            <person name="Debuchy R."/>
            <person name="Gladieux P."/>
            <person name="Hiltunen Thoren M."/>
            <person name="Johannesson H."/>
        </authorList>
    </citation>
    <scope>NUCLEOTIDE SEQUENCE</scope>
    <source>
        <strain evidence="6">PSN243</strain>
    </source>
</reference>
<keyword evidence="2 3" id="KW-0040">ANK repeat</keyword>
<dbReference type="PANTHER" id="PTHR24161:SF124">
    <property type="entry name" value="TRANSIENT RECEPTOR POTENTIAL CHANNEL PYREXIA"/>
    <property type="match status" value="1"/>
</dbReference>
<dbReference type="InterPro" id="IPR003877">
    <property type="entry name" value="SPRY_dom"/>
</dbReference>
<evidence type="ECO:0000256" key="4">
    <source>
        <dbReference type="SAM" id="MobiDB-lite"/>
    </source>
</evidence>
<dbReference type="SUPFAM" id="SSF140860">
    <property type="entry name" value="Pseudo ankyrin repeat-like"/>
    <property type="match status" value="1"/>
</dbReference>
<evidence type="ECO:0000256" key="3">
    <source>
        <dbReference type="PROSITE-ProRule" id="PRU00023"/>
    </source>
</evidence>
<feature type="domain" description="B30.2/SPRY" evidence="5">
    <location>
        <begin position="1438"/>
        <end position="1640"/>
    </location>
</feature>
<dbReference type="InterPro" id="IPR043136">
    <property type="entry name" value="B30.2/SPRY_sf"/>
</dbReference>
<name>A0AAV9H214_9PEZI</name>
<dbReference type="InterPro" id="IPR056884">
    <property type="entry name" value="NPHP3-like_N"/>
</dbReference>
<feature type="repeat" description="ANK" evidence="3">
    <location>
        <begin position="1042"/>
        <end position="1062"/>
    </location>
</feature>
<dbReference type="EMBL" id="MU865917">
    <property type="protein sequence ID" value="KAK4454229.1"/>
    <property type="molecule type" value="Genomic_DNA"/>
</dbReference>
<dbReference type="InterPro" id="IPR002110">
    <property type="entry name" value="Ankyrin_rpt"/>
</dbReference>
<dbReference type="CDD" id="cd12885">
    <property type="entry name" value="SPRY_RanBP_like"/>
    <property type="match status" value="1"/>
</dbReference>
<dbReference type="GO" id="GO:0019706">
    <property type="term" value="F:protein-cysteine S-palmitoyltransferase activity"/>
    <property type="evidence" value="ECO:0007669"/>
    <property type="project" value="UniProtKB-EC"/>
</dbReference>
<dbReference type="PROSITE" id="PS50088">
    <property type="entry name" value="ANK_REPEAT"/>
    <property type="match status" value="8"/>
</dbReference>
<dbReference type="SUPFAM" id="SSF49899">
    <property type="entry name" value="Concanavalin A-like lectins/glucanases"/>
    <property type="match status" value="1"/>
</dbReference>
<feature type="repeat" description="ANK" evidence="3">
    <location>
        <begin position="1007"/>
        <end position="1039"/>
    </location>
</feature>
<evidence type="ECO:0000313" key="7">
    <source>
        <dbReference type="Proteomes" id="UP001321760"/>
    </source>
</evidence>
<feature type="repeat" description="ANK" evidence="3">
    <location>
        <begin position="533"/>
        <end position="565"/>
    </location>
</feature>
<feature type="region of interest" description="Disordered" evidence="4">
    <location>
        <begin position="468"/>
        <end position="499"/>
    </location>
</feature>
<dbReference type="SMART" id="SM00449">
    <property type="entry name" value="SPRY"/>
    <property type="match status" value="1"/>
</dbReference>
<reference evidence="6" key="2">
    <citation type="submission" date="2023-05" db="EMBL/GenBank/DDBJ databases">
        <authorList>
            <consortium name="Lawrence Berkeley National Laboratory"/>
            <person name="Steindorff A."/>
            <person name="Hensen N."/>
            <person name="Bonometti L."/>
            <person name="Westerberg I."/>
            <person name="Brannstrom I.O."/>
            <person name="Guillou S."/>
            <person name="Cros-Aarteil S."/>
            <person name="Calhoun S."/>
            <person name="Haridas S."/>
            <person name="Kuo A."/>
            <person name="Mondo S."/>
            <person name="Pangilinan J."/>
            <person name="Riley R."/>
            <person name="Labutti K."/>
            <person name="Andreopoulos B."/>
            <person name="Lipzen A."/>
            <person name="Chen C."/>
            <person name="Yanf M."/>
            <person name="Daum C."/>
            <person name="Ng V."/>
            <person name="Clum A."/>
            <person name="Ohm R."/>
            <person name="Martin F."/>
            <person name="Silar P."/>
            <person name="Natvig D."/>
            <person name="Lalanne C."/>
            <person name="Gautier V."/>
            <person name="Ament-Velasquez S.L."/>
            <person name="Kruys A."/>
            <person name="Hutchinson M.I."/>
            <person name="Powell A.J."/>
            <person name="Barry K."/>
            <person name="Miller A.N."/>
            <person name="Grigoriev I.V."/>
            <person name="Debuchy R."/>
            <person name="Gladieux P."/>
            <person name="Thoren M.H."/>
            <person name="Johannesson H."/>
        </authorList>
    </citation>
    <scope>NUCLEOTIDE SEQUENCE</scope>
    <source>
        <strain evidence="6">PSN243</strain>
    </source>
</reference>
<feature type="repeat" description="ANK" evidence="3">
    <location>
        <begin position="500"/>
        <end position="532"/>
    </location>
</feature>
<dbReference type="PANTHER" id="PTHR24161">
    <property type="entry name" value="ANK_REP_REGION DOMAIN-CONTAINING PROTEIN-RELATED"/>
    <property type="match status" value="1"/>
</dbReference>
<evidence type="ECO:0000313" key="6">
    <source>
        <dbReference type="EMBL" id="KAK4454229.1"/>
    </source>
</evidence>
<evidence type="ECO:0000256" key="1">
    <source>
        <dbReference type="ARBA" id="ARBA00022737"/>
    </source>
</evidence>
<dbReference type="SMART" id="SM00248">
    <property type="entry name" value="ANK"/>
    <property type="match status" value="20"/>
</dbReference>
<dbReference type="InterPro" id="IPR044736">
    <property type="entry name" value="Gid1/RanBPM/SPLA_SPRY"/>
</dbReference>
<dbReference type="Pfam" id="PF00622">
    <property type="entry name" value="SPRY"/>
    <property type="match status" value="1"/>
</dbReference>
<evidence type="ECO:0000259" key="5">
    <source>
        <dbReference type="PROSITE" id="PS50188"/>
    </source>
</evidence>
<comment type="caution">
    <text evidence="6">The sequence shown here is derived from an EMBL/GenBank/DDBJ whole genome shotgun (WGS) entry which is preliminary data.</text>
</comment>
<sequence>MAGRRRSHRSRHSDNLHTEFDIWIVHGIQGTETSTGARRAEWWQGIRHMLGPNKTSLLEYNHRLGTRYSLSDDSIALSAHHLLEEIHEQLRTAHHNNRSVILVGYEVGGTIVKRALLSAIHHKSAHHVARHVSLLVFFNTPHRARSQDRWEEIANSIAASSSYSDSRRHLSHVLMHSSQELEYIPGLFGVCNGYHASGIVSEYSATMGLSRNEESVFVYTFKGTGRNTKASLAAMIQNSRCPDSRLIEFLRILSRTFSSPDAFWVPPRTTSGLNWISLHPQYRSWGRTLHTTLHLQGRHRSELSDLASYLARHAADCEPHTVVARFSFKNRSSAWEMLAATLFQFVCQRPQVFHRVTQAGGLSFSSSFRNLFDTLERLLGFMFESGARPVVVLDAVDRVPEGRHSGRCGFSALQQIQLKYPLGIIVTSVKGVSGLPGAYQARKIYVGVDTSRRSSGFHDWPNAADFHLRGGSGNPPSAHDDIFSDQDVDSEGSQDLRNDDGSTALHIACEAGAGSIVRQMLDDGADMAAKDEDGATPLHIASKNGYPDVIKELLARGSDPMAQDDEGLTPVHLACEASCREGVEILLDYLESDLPIDKHLRTPLHSAIEFGGIEIMRHVLNHYLDHWGRSMANVWPVALEELLLREDNDGFNALHTASRQDCADYAAEILLRAAAHDVRDTEQTGSSKKLKDLLLNSQDLQGRSPLHLAVNSGNSDTVRLLCEEGIGGPLVSATDTTGQTALHLACAKGDKTMVTYLLRYGAPIDAVDHNKDTPAIVATRNGHEEILWFLIDCGASLLPGEAGSSPIHEAVASRKADIVEELLDMTVQDREGVYVDLRRIVDQRSRFPAMIAAQKGDESLFQLLLADETQLSIMDLDQRSILHHAAEGGNGNILLSVASKSWLFSHLNSVDCFGYTPLRLAAEFGRAEAIEILLECNPAPSAELAMSAAATDAIGLRLFQARAAFVEVRELVETIHNAARKGHLGTLRAILSEYCPSRLCPDCANEKGKSALMLAAEAGQLEVVRLLVNDVSEIAIDKASKSGRTALSYAAEHGHMDVVEFLAKYLEVNVDSEDVEQRPPVFFAAMNGHLDIVKLLVASSRSRSSRIKNIFGALCAAAEGRHMDVVKYLLRKGGNPSKADPDQRLAVLERGLREGHVDLVRVLAKHTFEEKARDGQPLLHLAWKHPETLREALRNVDVDAASARQDVTALGLAVKHGYVSSAVVLLEHGADVLRRDQKGRTPLHYAASVMKNKQNAPGQKTILRGETLELLLRYLEPSKTADVVDSKGNTPLSDAVAAGAIGSVRVLLARGDSDIARLTYCGHSPFWVAVEKSRYKMVSLMLDMVPRPQLNSPLGESYLDVISEAAANRPKMQALLLDRLPDIDLSQTWVCDLVKNDTTGILVKFLLAKGVNSTKTDEHGWSLMDFAHATDKILCRDKTDHEIARIARQKYRTPDRWVSVATDEQRAMIAAMRRGTSRARKDSGLPAVFAGRSASYAPYRADHPIPPTRAYYWEVKIVQEGTDRSTTGFGLCTKDADMTELDPSEPRISWKNLGYMYFGSGRVEKSGKTIGHAEQFGEGDVIGCHVDLAKGIMYFRKNGRKIGLTSRANELLDVSGRLFPCFVTSSIHCLISADFGPSAQGSVYDREEEREFEDSD</sequence>
<accession>A0AAV9H214</accession>
<organism evidence="6 7">
    <name type="scientific">Podospora aff. communis PSN243</name>
    <dbReference type="NCBI Taxonomy" id="3040156"/>
    <lineage>
        <taxon>Eukaryota</taxon>
        <taxon>Fungi</taxon>
        <taxon>Dikarya</taxon>
        <taxon>Ascomycota</taxon>
        <taxon>Pezizomycotina</taxon>
        <taxon>Sordariomycetes</taxon>
        <taxon>Sordariomycetidae</taxon>
        <taxon>Sordariales</taxon>
        <taxon>Podosporaceae</taxon>
        <taxon>Podospora</taxon>
    </lineage>
</organism>
<feature type="repeat" description="ANK" evidence="3">
    <location>
        <begin position="701"/>
        <end position="725"/>
    </location>
</feature>
<dbReference type="Gene3D" id="1.25.40.20">
    <property type="entry name" value="Ankyrin repeat-containing domain"/>
    <property type="match status" value="5"/>
</dbReference>
<dbReference type="InterPro" id="IPR001870">
    <property type="entry name" value="B30.2/SPRY"/>
</dbReference>
<proteinExistence type="predicted"/>
<dbReference type="Pfam" id="PF24883">
    <property type="entry name" value="NPHP3_N"/>
    <property type="match status" value="1"/>
</dbReference>
<gene>
    <name evidence="6" type="ORF">QBC34DRAFT_433814</name>
</gene>
<dbReference type="InterPro" id="IPR013320">
    <property type="entry name" value="ConA-like_dom_sf"/>
</dbReference>
<protein>
    <submittedName>
        <fullName evidence="6">Ankyrin repeat-containing domain protein</fullName>
    </submittedName>
</protein>
<feature type="repeat" description="ANK" evidence="3">
    <location>
        <begin position="913"/>
        <end position="935"/>
    </location>
</feature>
<feature type="compositionally biased region" description="Acidic residues" evidence="4">
    <location>
        <begin position="483"/>
        <end position="492"/>
    </location>
</feature>
<dbReference type="SUPFAM" id="SSF48403">
    <property type="entry name" value="Ankyrin repeat"/>
    <property type="match status" value="3"/>
</dbReference>
<feature type="repeat" description="ANK" evidence="3">
    <location>
        <begin position="737"/>
        <end position="769"/>
    </location>
</feature>
<feature type="repeat" description="ANK" evidence="3">
    <location>
        <begin position="1205"/>
        <end position="1237"/>
    </location>
</feature>
<dbReference type="InterPro" id="IPR036770">
    <property type="entry name" value="Ankyrin_rpt-contain_sf"/>
</dbReference>
<keyword evidence="7" id="KW-1185">Reference proteome</keyword>
<dbReference type="PROSITE" id="PS50297">
    <property type="entry name" value="ANK_REP_REGION"/>
    <property type="match status" value="7"/>
</dbReference>
<dbReference type="Gene3D" id="2.60.120.920">
    <property type="match status" value="1"/>
</dbReference>
<keyword evidence="1" id="KW-0677">Repeat</keyword>
<dbReference type="Proteomes" id="UP001321760">
    <property type="component" value="Unassembled WGS sequence"/>
</dbReference>
<dbReference type="PROSITE" id="PS50188">
    <property type="entry name" value="B302_SPRY"/>
    <property type="match status" value="1"/>
</dbReference>
<dbReference type="Pfam" id="PF12796">
    <property type="entry name" value="Ank_2"/>
    <property type="match status" value="6"/>
</dbReference>
<evidence type="ECO:0000256" key="2">
    <source>
        <dbReference type="ARBA" id="ARBA00023043"/>
    </source>
</evidence>